<dbReference type="InterPro" id="IPR013785">
    <property type="entry name" value="Aldolase_TIM"/>
</dbReference>
<feature type="domain" description="NADH:flavin oxidoreductase/NADH oxidase N-terminal" evidence="4">
    <location>
        <begin position="7"/>
        <end position="342"/>
    </location>
</feature>
<comment type="cofactor">
    <cofactor evidence="1">
        <name>FMN</name>
        <dbReference type="ChEBI" id="CHEBI:58210"/>
    </cofactor>
</comment>
<evidence type="ECO:0000259" key="4">
    <source>
        <dbReference type="Pfam" id="PF00724"/>
    </source>
</evidence>
<dbReference type="STRING" id="1777143.AWB82_05729"/>
<dbReference type="GO" id="GO:0005829">
    <property type="term" value="C:cytosol"/>
    <property type="evidence" value="ECO:0007669"/>
    <property type="project" value="UniProtKB-ARBA"/>
</dbReference>
<comment type="similarity">
    <text evidence="2">Belongs to the NADH:flavin oxidoreductase/NADH oxidase family.</text>
</comment>
<dbReference type="InterPro" id="IPR045247">
    <property type="entry name" value="Oye-like"/>
</dbReference>
<dbReference type="RefSeq" id="WP_086972707.1">
    <property type="nucleotide sequence ID" value="NZ_FCOJ02000056.1"/>
</dbReference>
<dbReference type="InterPro" id="IPR001155">
    <property type="entry name" value="OxRdtase_FMN_N"/>
</dbReference>
<evidence type="ECO:0000313" key="6">
    <source>
        <dbReference type="Proteomes" id="UP000054596"/>
    </source>
</evidence>
<dbReference type="GO" id="GO:0010181">
    <property type="term" value="F:FMN binding"/>
    <property type="evidence" value="ECO:0007669"/>
    <property type="project" value="InterPro"/>
</dbReference>
<organism evidence="5 6">
    <name type="scientific">Caballeronia glebae</name>
    <dbReference type="NCBI Taxonomy" id="1777143"/>
    <lineage>
        <taxon>Bacteria</taxon>
        <taxon>Pseudomonadati</taxon>
        <taxon>Pseudomonadota</taxon>
        <taxon>Betaproteobacteria</taxon>
        <taxon>Burkholderiales</taxon>
        <taxon>Burkholderiaceae</taxon>
        <taxon>Caballeronia</taxon>
    </lineage>
</organism>
<keyword evidence="3" id="KW-0560">Oxidoreductase</keyword>
<accession>A0A158CTN4</accession>
<name>A0A158CTN4_9BURK</name>
<proteinExistence type="inferred from homology"/>
<evidence type="ECO:0000256" key="3">
    <source>
        <dbReference type="ARBA" id="ARBA00023002"/>
    </source>
</evidence>
<dbReference type="OrthoDB" id="8985337at2"/>
<dbReference type="Gene3D" id="3.20.20.70">
    <property type="entry name" value="Aldolase class I"/>
    <property type="match status" value="1"/>
</dbReference>
<keyword evidence="6" id="KW-1185">Reference proteome</keyword>
<gene>
    <name evidence="5" type="ORF">AWB82_05729</name>
</gene>
<dbReference type="GO" id="GO:0016628">
    <property type="term" value="F:oxidoreductase activity, acting on the CH-CH group of donors, NAD or NADP as acceptor"/>
    <property type="evidence" value="ECO:0007669"/>
    <property type="project" value="UniProtKB-ARBA"/>
</dbReference>
<dbReference type="SUPFAM" id="SSF51395">
    <property type="entry name" value="FMN-linked oxidoreductases"/>
    <property type="match status" value="1"/>
</dbReference>
<dbReference type="PANTHER" id="PTHR22893:SF91">
    <property type="entry name" value="NADPH DEHYDROGENASE 2-RELATED"/>
    <property type="match status" value="1"/>
</dbReference>
<evidence type="ECO:0000313" key="5">
    <source>
        <dbReference type="EMBL" id="SAK84917.1"/>
    </source>
</evidence>
<sequence>MSGTHLKLFSSTRIGPLELSHRVVHAPMTRLRSDADDSPSAMMVEYYRQRASKGGLLITESAHPSHDSRGYLGAPGIYTDAHVDAWKQITDAVHARGARIFMQIAHDGRQSHVDLSRGNAPIAPSVVPYETTVFTQNGWVPNSPHRALKTDEIPAIVESFRRAAERAKAAGFDGVELHNANGYLADTFLQDGTNRRTDAYGGTIEKRARFSLELVDAFASVWGADRVGVRVSPSGRWGAISDSNPEATFGYFAARLNGYGLAYLHVIEPRVMGTETLDEKQPPVASSFLRTVFDGPIIAAGGFDRAGAEQILQRGDADLVAFGRWFSSNPDLPERLRRDLPLAPYQRDAFWGGDERAYIDFPAYDETSNNTVALEPSADETA</sequence>
<dbReference type="AlphaFoldDB" id="A0A158CTN4"/>
<dbReference type="EMBL" id="FCOJ02000056">
    <property type="protein sequence ID" value="SAK84917.1"/>
    <property type="molecule type" value="Genomic_DNA"/>
</dbReference>
<dbReference type="Proteomes" id="UP000054596">
    <property type="component" value="Unassembled WGS sequence"/>
</dbReference>
<dbReference type="PANTHER" id="PTHR22893">
    <property type="entry name" value="NADH OXIDOREDUCTASE-RELATED"/>
    <property type="match status" value="1"/>
</dbReference>
<dbReference type="CDD" id="cd02933">
    <property type="entry name" value="OYE_like_FMN"/>
    <property type="match status" value="1"/>
</dbReference>
<evidence type="ECO:0000256" key="2">
    <source>
        <dbReference type="ARBA" id="ARBA00005979"/>
    </source>
</evidence>
<reference evidence="5" key="1">
    <citation type="submission" date="2016-01" db="EMBL/GenBank/DDBJ databases">
        <authorList>
            <person name="Peeters C."/>
        </authorList>
    </citation>
    <scope>NUCLEOTIDE SEQUENCE [LARGE SCALE GENOMIC DNA]</scope>
    <source>
        <strain evidence="5">LMG 29325</strain>
    </source>
</reference>
<evidence type="ECO:0000256" key="1">
    <source>
        <dbReference type="ARBA" id="ARBA00001917"/>
    </source>
</evidence>
<dbReference type="FunFam" id="3.20.20.70:FF:000059">
    <property type="entry name" value="N-ethylmaleimide reductase, FMN-linked"/>
    <property type="match status" value="1"/>
</dbReference>
<protein>
    <submittedName>
        <fullName evidence="5">NADH-flavin oxidoreductase/NADH oxidase</fullName>
    </submittedName>
</protein>
<comment type="caution">
    <text evidence="5">The sequence shown here is derived from an EMBL/GenBank/DDBJ whole genome shotgun (WGS) entry which is preliminary data.</text>
</comment>
<dbReference type="Pfam" id="PF00724">
    <property type="entry name" value="Oxidored_FMN"/>
    <property type="match status" value="1"/>
</dbReference>